<keyword evidence="2" id="KW-1185">Reference proteome</keyword>
<proteinExistence type="predicted"/>
<sequence>MLSIQRRRSLLEQMEERRLKLRDHRLQHRERSEAAHRRNQALLQVTFITWISLWCVLISDMCLFQSRYWASVEESVPAWEHFLLEKGPHRLTDAHSYRGNTGDPTVIKQYELKAKN</sequence>
<reference evidence="1" key="1">
    <citation type="submission" date="2025-08" db="UniProtKB">
        <authorList>
            <consortium name="Ensembl"/>
        </authorList>
    </citation>
    <scope>IDENTIFICATION</scope>
</reference>
<dbReference type="Proteomes" id="UP000261520">
    <property type="component" value="Unplaced"/>
</dbReference>
<dbReference type="Pfam" id="PF15134">
    <property type="entry name" value="CEP15-like"/>
    <property type="match status" value="1"/>
</dbReference>
<name>A0A3B4B1G8_9GOBI</name>
<dbReference type="PANTHER" id="PTHR14286:SF2">
    <property type="entry name" value="CENTROSOMAL PROTEIN 15 KDA"/>
    <property type="match status" value="1"/>
</dbReference>
<evidence type="ECO:0000313" key="2">
    <source>
        <dbReference type="Proteomes" id="UP000261520"/>
    </source>
</evidence>
<dbReference type="InterPro" id="IPR028006">
    <property type="entry name" value="CEP15-like"/>
</dbReference>
<evidence type="ECO:0000313" key="1">
    <source>
        <dbReference type="Ensembl" id="ENSPMGP00000022426.1"/>
    </source>
</evidence>
<dbReference type="Ensembl" id="ENSPMGT00000023885.1">
    <property type="protein sequence ID" value="ENSPMGP00000022426.1"/>
    <property type="gene ID" value="ENSPMGG00000018144.1"/>
</dbReference>
<organism evidence="1 2">
    <name type="scientific">Periophthalmus magnuspinnatus</name>
    <dbReference type="NCBI Taxonomy" id="409849"/>
    <lineage>
        <taxon>Eukaryota</taxon>
        <taxon>Metazoa</taxon>
        <taxon>Chordata</taxon>
        <taxon>Craniata</taxon>
        <taxon>Vertebrata</taxon>
        <taxon>Euteleostomi</taxon>
        <taxon>Actinopterygii</taxon>
        <taxon>Neopterygii</taxon>
        <taxon>Teleostei</taxon>
        <taxon>Neoteleostei</taxon>
        <taxon>Acanthomorphata</taxon>
        <taxon>Gobiaria</taxon>
        <taxon>Gobiiformes</taxon>
        <taxon>Gobioidei</taxon>
        <taxon>Gobiidae</taxon>
        <taxon>Oxudercinae</taxon>
        <taxon>Periophthalmus</taxon>
    </lineage>
</organism>
<dbReference type="PANTHER" id="PTHR14286">
    <property type="entry name" value="GENE, 49355-RELATED"/>
    <property type="match status" value="1"/>
</dbReference>
<dbReference type="STRING" id="409849.ENSPMGP00000022426"/>
<dbReference type="AlphaFoldDB" id="A0A3B4B1G8"/>
<accession>A0A3B4B1G8</accession>
<protein>
    <submittedName>
        <fullName evidence="1">Uncharacterized protein</fullName>
    </submittedName>
</protein>
<reference evidence="1" key="2">
    <citation type="submission" date="2025-09" db="UniProtKB">
        <authorList>
            <consortium name="Ensembl"/>
        </authorList>
    </citation>
    <scope>IDENTIFICATION</scope>
</reference>